<dbReference type="AlphaFoldDB" id="A0A810MT63"/>
<evidence type="ECO:0000313" key="3">
    <source>
        <dbReference type="Proteomes" id="UP000680866"/>
    </source>
</evidence>
<feature type="chain" id="PRO_5032688795" evidence="1">
    <location>
        <begin position="32"/>
        <end position="142"/>
    </location>
</feature>
<dbReference type="EMBL" id="AP023359">
    <property type="protein sequence ID" value="BCJ63690.1"/>
    <property type="molecule type" value="Genomic_DNA"/>
</dbReference>
<proteinExistence type="predicted"/>
<accession>A0A810MT63</accession>
<organism evidence="2 3">
    <name type="scientific">Polymorphospora rubra</name>
    <dbReference type="NCBI Taxonomy" id="338584"/>
    <lineage>
        <taxon>Bacteria</taxon>
        <taxon>Bacillati</taxon>
        <taxon>Actinomycetota</taxon>
        <taxon>Actinomycetes</taxon>
        <taxon>Micromonosporales</taxon>
        <taxon>Micromonosporaceae</taxon>
        <taxon>Polymorphospora</taxon>
    </lineage>
</organism>
<dbReference type="Proteomes" id="UP000680866">
    <property type="component" value="Chromosome"/>
</dbReference>
<dbReference type="RefSeq" id="WP_212821571.1">
    <property type="nucleotide sequence ID" value="NZ_AP023359.1"/>
</dbReference>
<evidence type="ECO:0000313" key="2">
    <source>
        <dbReference type="EMBL" id="BCJ63690.1"/>
    </source>
</evidence>
<dbReference type="KEGG" id="pry:Prubr_07110"/>
<sequence length="142" mass="14249">MTKFGRFGKLALLSTVTSVALAIGAAAPAHAAWSTFAGQSGTAVVMACKTAVESGYGPLWEITLVAATTPGRTASARFEVWRGSSLVSRVDLAARDGAWDVKTTWASRILGDTYTGVAGTGLTSGEGSGGAIGGSFSTIAGC</sequence>
<gene>
    <name evidence="2" type="ORF">Prubr_07110</name>
</gene>
<keyword evidence="1" id="KW-0732">Signal</keyword>
<name>A0A810MT63_9ACTN</name>
<evidence type="ECO:0000256" key="1">
    <source>
        <dbReference type="SAM" id="SignalP"/>
    </source>
</evidence>
<protein>
    <submittedName>
        <fullName evidence="2">Uncharacterized protein</fullName>
    </submittedName>
</protein>
<feature type="signal peptide" evidence="1">
    <location>
        <begin position="1"/>
        <end position="31"/>
    </location>
</feature>
<keyword evidence="3" id="KW-1185">Reference proteome</keyword>
<reference evidence="2" key="1">
    <citation type="submission" date="2020-08" db="EMBL/GenBank/DDBJ databases">
        <title>Whole genome shotgun sequence of Polymorphospora rubra NBRC 101157.</title>
        <authorList>
            <person name="Komaki H."/>
            <person name="Tamura T."/>
        </authorList>
    </citation>
    <scope>NUCLEOTIDE SEQUENCE</scope>
    <source>
        <strain evidence="2">NBRC 101157</strain>
    </source>
</reference>